<evidence type="ECO:0000313" key="1">
    <source>
        <dbReference type="EMBL" id="XAO76555.1"/>
    </source>
</evidence>
<proteinExistence type="predicted"/>
<dbReference type="AlphaFoldDB" id="A0AAU6WVR4"/>
<dbReference type="Pfam" id="PF15892">
    <property type="entry name" value="BNR_4"/>
    <property type="match status" value="1"/>
</dbReference>
<sequence>MTGEGKRNAYIQACIDGKGTIHLSWVWRESPDVASNHDLSYACSRDGGKTWQKSTGEKYQLPMTIETAERIVSIPQKSELINQTSMAADAQGNPFIVSYWREPNSLIPQYHLIYKKGNIWEVDNMNFRTQAFSLSGGGTKTIPMARPQLAVSETGRVYLIFRDAERGSRISVAENSFPFTERWFIRDLSEENVGSWEPNIDTELWRTQKYISLFVQETRQVDGEGLSDEKATPVKVLDWKPNEK</sequence>
<reference evidence="1 2" key="1">
    <citation type="submission" date="2024-04" db="EMBL/GenBank/DDBJ databases">
        <title>Genome sequencing and assembly of rice foliar adapted Chryseobacterium endophyticum OsEnb-ALM-A6.</title>
        <authorList>
            <person name="Kumar S."/>
            <person name="Javed M."/>
            <person name="Chouhan V."/>
            <person name="Charishma K."/>
            <person name="Patel A."/>
            <person name="Kumar M."/>
            <person name="Sahu K.P."/>
            <person name="Kumar A."/>
        </authorList>
    </citation>
    <scope>NUCLEOTIDE SEQUENCE [LARGE SCALE GENOMIC DNA]</scope>
    <source>
        <strain evidence="1 2">OsEnb-ALM-A6</strain>
    </source>
</reference>
<keyword evidence="2" id="KW-1185">Reference proteome</keyword>
<gene>
    <name evidence="1" type="ORF">AAFP95_20310</name>
</gene>
<dbReference type="Proteomes" id="UP001463665">
    <property type="component" value="Chromosome"/>
</dbReference>
<accession>A0AAU6WVR4</accession>
<name>A0AAU6WVR4_9FLAO</name>
<protein>
    <submittedName>
        <fullName evidence="1">BNR-4 repeat-containing protein</fullName>
    </submittedName>
</protein>
<dbReference type="SUPFAM" id="SSF50939">
    <property type="entry name" value="Sialidases"/>
    <property type="match status" value="1"/>
</dbReference>
<evidence type="ECO:0000313" key="2">
    <source>
        <dbReference type="Proteomes" id="UP001463665"/>
    </source>
</evidence>
<organism evidence="1 2">
    <name type="scientific">Chryseobacterium endophyticum</name>
    <dbReference type="NCBI Taxonomy" id="1854762"/>
    <lineage>
        <taxon>Bacteria</taxon>
        <taxon>Pseudomonadati</taxon>
        <taxon>Bacteroidota</taxon>
        <taxon>Flavobacteriia</taxon>
        <taxon>Flavobacteriales</taxon>
        <taxon>Weeksellaceae</taxon>
        <taxon>Chryseobacterium group</taxon>
        <taxon>Chryseobacterium</taxon>
    </lineage>
</organism>
<dbReference type="EMBL" id="CP154834">
    <property type="protein sequence ID" value="XAO76555.1"/>
    <property type="molecule type" value="Genomic_DNA"/>
</dbReference>
<dbReference type="RefSeq" id="WP_345767882.1">
    <property type="nucleotide sequence ID" value="NZ_CP154834.1"/>
</dbReference>
<dbReference type="InterPro" id="IPR036278">
    <property type="entry name" value="Sialidase_sf"/>
</dbReference>